<dbReference type="SMART" id="SM00471">
    <property type="entry name" value="HDc"/>
    <property type="match status" value="1"/>
</dbReference>
<dbReference type="PANTHER" id="PTHR43155:SF2">
    <property type="entry name" value="CYCLIC DI-GMP PHOSPHODIESTERASE PA4108"/>
    <property type="match status" value="1"/>
</dbReference>
<feature type="transmembrane region" description="Helical" evidence="1">
    <location>
        <begin position="66"/>
        <end position="82"/>
    </location>
</feature>
<keyword evidence="1" id="KW-0472">Membrane</keyword>
<accession>A0A8J6P2S1</accession>
<name>A0A8J6P2S1_9BACT</name>
<feature type="domain" description="HD" evidence="2">
    <location>
        <begin position="198"/>
        <end position="320"/>
    </location>
</feature>
<dbReference type="Proteomes" id="UP000605201">
    <property type="component" value="Unassembled WGS sequence"/>
</dbReference>
<feature type="transmembrane region" description="Helical" evidence="1">
    <location>
        <begin position="111"/>
        <end position="129"/>
    </location>
</feature>
<evidence type="ECO:0000313" key="5">
    <source>
        <dbReference type="Proteomes" id="UP000605201"/>
    </source>
</evidence>
<evidence type="ECO:0000313" key="4">
    <source>
        <dbReference type="EMBL" id="MBC8432227.1"/>
    </source>
</evidence>
<dbReference type="PROSITE" id="PS51832">
    <property type="entry name" value="HD_GYP"/>
    <property type="match status" value="1"/>
</dbReference>
<dbReference type="InterPro" id="IPR003607">
    <property type="entry name" value="HD/PDEase_dom"/>
</dbReference>
<dbReference type="Gene3D" id="1.10.3210.10">
    <property type="entry name" value="Hypothetical protein af1432"/>
    <property type="match status" value="1"/>
</dbReference>
<reference evidence="4 5" key="1">
    <citation type="submission" date="2020-08" db="EMBL/GenBank/DDBJ databases">
        <title>Bridging the membrane lipid divide: bacteria of the FCB group superphylum have the potential to synthesize archaeal ether lipids.</title>
        <authorList>
            <person name="Villanueva L."/>
            <person name="Von Meijenfeldt F.A.B."/>
            <person name="Westbye A.B."/>
            <person name="Yadav S."/>
            <person name="Hopmans E.C."/>
            <person name="Dutilh B.E."/>
            <person name="Sinninghe Damste J.S."/>
        </authorList>
    </citation>
    <scope>NUCLEOTIDE SEQUENCE [LARGE SCALE GENOMIC DNA]</scope>
    <source>
        <strain evidence="4">NIOZ-UU17</strain>
    </source>
</reference>
<evidence type="ECO:0000256" key="1">
    <source>
        <dbReference type="SAM" id="Phobius"/>
    </source>
</evidence>
<dbReference type="Pfam" id="PF13487">
    <property type="entry name" value="HD_5"/>
    <property type="match status" value="1"/>
</dbReference>
<gene>
    <name evidence="4" type="ORF">H8D96_09930</name>
</gene>
<feature type="domain" description="HD-GYP" evidence="3">
    <location>
        <begin position="177"/>
        <end position="371"/>
    </location>
</feature>
<dbReference type="AlphaFoldDB" id="A0A8J6P2S1"/>
<dbReference type="InterPro" id="IPR037522">
    <property type="entry name" value="HD_GYP_dom"/>
</dbReference>
<dbReference type="PROSITE" id="PS51831">
    <property type="entry name" value="HD"/>
    <property type="match status" value="1"/>
</dbReference>
<dbReference type="InterPro" id="IPR006675">
    <property type="entry name" value="HDIG_dom"/>
</dbReference>
<proteinExistence type="predicted"/>
<dbReference type="SUPFAM" id="SSF109604">
    <property type="entry name" value="HD-domain/PDEase-like"/>
    <property type="match status" value="1"/>
</dbReference>
<dbReference type="EMBL" id="JACNIG010000211">
    <property type="protein sequence ID" value="MBC8432227.1"/>
    <property type="molecule type" value="Genomic_DNA"/>
</dbReference>
<feature type="transmembrane region" description="Helical" evidence="1">
    <location>
        <begin position="149"/>
        <end position="166"/>
    </location>
</feature>
<dbReference type="CDD" id="cd00077">
    <property type="entry name" value="HDc"/>
    <property type="match status" value="1"/>
</dbReference>
<protein>
    <submittedName>
        <fullName evidence="4">HD-GYP domain-containing protein</fullName>
    </submittedName>
</protein>
<comment type="caution">
    <text evidence="4">The sequence shown here is derived from an EMBL/GenBank/DDBJ whole genome shotgun (WGS) entry which is preliminary data.</text>
</comment>
<dbReference type="PANTHER" id="PTHR43155">
    <property type="entry name" value="CYCLIC DI-GMP PHOSPHODIESTERASE PA4108-RELATED"/>
    <property type="match status" value="1"/>
</dbReference>
<keyword evidence="1" id="KW-0812">Transmembrane</keyword>
<evidence type="ECO:0000259" key="3">
    <source>
        <dbReference type="PROSITE" id="PS51832"/>
    </source>
</evidence>
<dbReference type="InterPro" id="IPR006674">
    <property type="entry name" value="HD_domain"/>
</dbReference>
<evidence type="ECO:0000259" key="2">
    <source>
        <dbReference type="PROSITE" id="PS51831"/>
    </source>
</evidence>
<sequence length="371" mass="41857">MSSEYLTEKLVAADANIPSFKQVSYKEPQPLVEHTAHLSKASLFKNSGNTEIGSIIDGFAKVNKELWLILSLLMLAAIMNYLVTAQSMVLGFYTLPTLFSAYFYGRRHATLTAFASVFLIGLLVYYKPFLLTKTSVPQFLDLEVFWYDIISWGSMLIITGYTMGTLHERHEARVKELQQTYRGLLHILRQFISKDKYTENHSYRVSIYAAKIASYLGLNQERIEDVRSAALLHDIGKLDISRQILYKAARLTQEEFHEIKKHVEKGADVLGPVGGPLNRIIPIILAHHDKFDGSGYHPTSGKAIPFEARIISVADVYDSLTSDRPYRKAMSPFDAKDIINKGSGTEFDPKVVSAFQEVFHKGEMEVPNLVV</sequence>
<dbReference type="NCBIfam" id="TIGR00277">
    <property type="entry name" value="HDIG"/>
    <property type="match status" value="1"/>
</dbReference>
<organism evidence="4 5">
    <name type="scientific">Candidatus Desulfatibia vada</name>
    <dbReference type="NCBI Taxonomy" id="2841696"/>
    <lineage>
        <taxon>Bacteria</taxon>
        <taxon>Pseudomonadati</taxon>
        <taxon>Thermodesulfobacteriota</taxon>
        <taxon>Desulfobacteria</taxon>
        <taxon>Desulfobacterales</taxon>
        <taxon>Desulfobacterales incertae sedis</taxon>
        <taxon>Candidatus Desulfatibia</taxon>
    </lineage>
</organism>
<keyword evidence="1" id="KW-1133">Transmembrane helix</keyword>